<organism evidence="1 2">
    <name type="scientific">Vibrio breoganii</name>
    <dbReference type="NCBI Taxonomy" id="553239"/>
    <lineage>
        <taxon>Bacteria</taxon>
        <taxon>Pseudomonadati</taxon>
        <taxon>Pseudomonadota</taxon>
        <taxon>Gammaproteobacteria</taxon>
        <taxon>Vibrionales</taxon>
        <taxon>Vibrionaceae</taxon>
        <taxon>Vibrio</taxon>
    </lineage>
</organism>
<reference evidence="2" key="1">
    <citation type="submission" date="2016-07" db="EMBL/GenBank/DDBJ databases">
        <title>Nontailed viruses are major unrecognized killers of bacteria in the ocean.</title>
        <authorList>
            <person name="Kauffman K."/>
            <person name="Hussain F."/>
            <person name="Yang J."/>
            <person name="Arevalo P."/>
            <person name="Brown J."/>
            <person name="Cutler M."/>
            <person name="Kelly L."/>
            <person name="Polz M.F."/>
        </authorList>
    </citation>
    <scope>NUCLEOTIDE SEQUENCE [LARGE SCALE GENOMIC DNA]</scope>
    <source>
        <strain evidence="2">10N.222.49.A5</strain>
    </source>
</reference>
<name>A0AAP8MZ85_9VIBR</name>
<dbReference type="AlphaFoldDB" id="A0AAP8MZ85"/>
<evidence type="ECO:0000313" key="1">
    <source>
        <dbReference type="EMBL" id="PMP17032.1"/>
    </source>
</evidence>
<dbReference type="EMBL" id="MDBO01000001">
    <property type="protein sequence ID" value="PMP17032.1"/>
    <property type="molecule type" value="Genomic_DNA"/>
</dbReference>
<gene>
    <name evidence="1" type="ORF">BCS93_00095</name>
</gene>
<accession>A0AAP8MZ85</accession>
<evidence type="ECO:0000313" key="2">
    <source>
        <dbReference type="Proteomes" id="UP000235611"/>
    </source>
</evidence>
<protein>
    <submittedName>
        <fullName evidence="1">Uncharacterized protein</fullName>
    </submittedName>
</protein>
<dbReference type="Proteomes" id="UP000235611">
    <property type="component" value="Unassembled WGS sequence"/>
</dbReference>
<comment type="caution">
    <text evidence="1">The sequence shown here is derived from an EMBL/GenBank/DDBJ whole genome shotgun (WGS) entry which is preliminary data.</text>
</comment>
<sequence length="62" mass="7049">MVNNRLMLFVLEVFQDACQLKRAVNGENRAIVADLILILRKPPKIRNLEIKKTQLGWASGDS</sequence>
<proteinExistence type="predicted"/>